<feature type="transmembrane region" description="Helical" evidence="6">
    <location>
        <begin position="274"/>
        <end position="299"/>
    </location>
</feature>
<gene>
    <name evidence="7" type="primary">yjeH</name>
    <name evidence="7" type="ORF">ACFFLH_12605</name>
</gene>
<feature type="transmembrane region" description="Helical" evidence="6">
    <location>
        <begin position="319"/>
        <end position="341"/>
    </location>
</feature>
<feature type="transmembrane region" description="Helical" evidence="6">
    <location>
        <begin position="221"/>
        <end position="245"/>
    </location>
</feature>
<comment type="subcellular location">
    <subcellularLocation>
        <location evidence="1">Cell membrane</location>
        <topology evidence="1">Multi-pass membrane protein</topology>
    </subcellularLocation>
</comment>
<evidence type="ECO:0000313" key="7">
    <source>
        <dbReference type="EMBL" id="MFB9887252.1"/>
    </source>
</evidence>
<evidence type="ECO:0000256" key="4">
    <source>
        <dbReference type="ARBA" id="ARBA00022989"/>
    </source>
</evidence>
<dbReference type="Gene3D" id="1.20.1740.10">
    <property type="entry name" value="Amino acid/polyamine transporter I"/>
    <property type="match status" value="1"/>
</dbReference>
<keyword evidence="8" id="KW-1185">Reference proteome</keyword>
<keyword evidence="5 6" id="KW-0472">Membrane</keyword>
<dbReference type="RefSeq" id="WP_051527893.1">
    <property type="nucleotide sequence ID" value="NZ_JAUESS010000004.1"/>
</dbReference>
<dbReference type="PANTHER" id="PTHR42770:SF13">
    <property type="entry name" value="L-METHIONINE_BRANCHED-CHAIN AMINO ACID EXPORTER YJEH"/>
    <property type="match status" value="1"/>
</dbReference>
<feature type="transmembrane region" description="Helical" evidence="6">
    <location>
        <begin position="12"/>
        <end position="30"/>
    </location>
</feature>
<evidence type="ECO:0000313" key="8">
    <source>
        <dbReference type="Proteomes" id="UP001589628"/>
    </source>
</evidence>
<feature type="transmembrane region" description="Helical" evidence="6">
    <location>
        <begin position="347"/>
        <end position="368"/>
    </location>
</feature>
<feature type="transmembrane region" description="Helical" evidence="6">
    <location>
        <begin position="149"/>
        <end position="168"/>
    </location>
</feature>
<feature type="transmembrane region" description="Helical" evidence="6">
    <location>
        <begin position="123"/>
        <end position="142"/>
    </location>
</feature>
<sequence length="427" mass="46141">MSPLQPSLNLYQGLGTLMAALLGTGVFIVPELTVKAAQAGALWSWALLALAILPVAFVFALLGRAYPHAGGASHYISMALGQQQGRLIGWLFLALLSVGMPAAMEMALWFLQVLLPLSPLQSWLTKLLLLGLMVLISIQGISLSGNVQAVIAALVSLLLLGLVVASWGQPVAPARQLDALPWQGWLSMAPALALGFWSFIGIEVIAHLSTEFKRPERDFPLALILGVTLVGGLYWLGSWLVYAYAADYQGQQPAMIYLVESLLGGWLGQHGAQVIGSFGFLSCVATMNIYLGSASRLLWSLAQEEPRLSRLSQLNRYRVPAWALYSLALMAALSISILTLLGLDLEAMIKAANGIIVLVYILTMVAGWRLLARRYRLLSLLGLLVCLALAWTLGAAMLYVLVLYPLLMLLQKRLAAPSWGKPLSEQG</sequence>
<feature type="transmembrane region" description="Helical" evidence="6">
    <location>
        <begin position="87"/>
        <end position="111"/>
    </location>
</feature>
<dbReference type="Proteomes" id="UP001589628">
    <property type="component" value="Unassembled WGS sequence"/>
</dbReference>
<reference evidence="7 8" key="1">
    <citation type="submission" date="2024-09" db="EMBL/GenBank/DDBJ databases">
        <authorList>
            <person name="Sun Q."/>
            <person name="Mori K."/>
        </authorList>
    </citation>
    <scope>NUCLEOTIDE SEQUENCE [LARGE SCALE GENOMIC DNA]</scope>
    <source>
        <strain evidence="7 8">ATCC 51285</strain>
    </source>
</reference>
<dbReference type="PANTHER" id="PTHR42770">
    <property type="entry name" value="AMINO ACID TRANSPORTER-RELATED"/>
    <property type="match status" value="1"/>
</dbReference>
<dbReference type="EMBL" id="JBHLZN010000004">
    <property type="protein sequence ID" value="MFB9887252.1"/>
    <property type="molecule type" value="Genomic_DNA"/>
</dbReference>
<dbReference type="NCBIfam" id="NF008245">
    <property type="entry name" value="PRK11021.1"/>
    <property type="match status" value="1"/>
</dbReference>
<keyword evidence="3 6" id="KW-0812">Transmembrane</keyword>
<keyword evidence="4 6" id="KW-1133">Transmembrane helix</keyword>
<accession>A0ABV5ZD93</accession>
<evidence type="ECO:0000256" key="6">
    <source>
        <dbReference type="SAM" id="Phobius"/>
    </source>
</evidence>
<feature type="transmembrane region" description="Helical" evidence="6">
    <location>
        <begin position="188"/>
        <end position="209"/>
    </location>
</feature>
<name>A0ABV5ZD93_9GAMM</name>
<evidence type="ECO:0000256" key="1">
    <source>
        <dbReference type="ARBA" id="ARBA00004651"/>
    </source>
</evidence>
<evidence type="ECO:0000256" key="5">
    <source>
        <dbReference type="ARBA" id="ARBA00023136"/>
    </source>
</evidence>
<dbReference type="InterPro" id="IPR002293">
    <property type="entry name" value="AA/rel_permease1"/>
</dbReference>
<organism evidence="7 8">
    <name type="scientific">Balneatrix alpica</name>
    <dbReference type="NCBI Taxonomy" id="75684"/>
    <lineage>
        <taxon>Bacteria</taxon>
        <taxon>Pseudomonadati</taxon>
        <taxon>Pseudomonadota</taxon>
        <taxon>Gammaproteobacteria</taxon>
        <taxon>Oceanospirillales</taxon>
        <taxon>Balneatrichaceae</taxon>
        <taxon>Balneatrix</taxon>
    </lineage>
</organism>
<feature type="transmembrane region" description="Helical" evidence="6">
    <location>
        <begin position="380"/>
        <end position="404"/>
    </location>
</feature>
<proteinExistence type="predicted"/>
<evidence type="ECO:0000256" key="3">
    <source>
        <dbReference type="ARBA" id="ARBA00022692"/>
    </source>
</evidence>
<protein>
    <submittedName>
        <fullName evidence="7">L-methionine/branched-chain amino acid transporter</fullName>
    </submittedName>
</protein>
<dbReference type="PIRSF" id="PIRSF006060">
    <property type="entry name" value="AA_transporter"/>
    <property type="match status" value="1"/>
</dbReference>
<evidence type="ECO:0000256" key="2">
    <source>
        <dbReference type="ARBA" id="ARBA00022475"/>
    </source>
</evidence>
<dbReference type="Pfam" id="PF13520">
    <property type="entry name" value="AA_permease_2"/>
    <property type="match status" value="1"/>
</dbReference>
<dbReference type="InterPro" id="IPR050367">
    <property type="entry name" value="APC_superfamily"/>
</dbReference>
<comment type="caution">
    <text evidence="7">The sequence shown here is derived from an EMBL/GenBank/DDBJ whole genome shotgun (WGS) entry which is preliminary data.</text>
</comment>
<feature type="transmembrane region" description="Helical" evidence="6">
    <location>
        <begin position="42"/>
        <end position="66"/>
    </location>
</feature>
<keyword evidence="2" id="KW-1003">Cell membrane</keyword>